<dbReference type="EMBL" id="PJKA01000003">
    <property type="protein sequence ID" value="PNC19681.1"/>
    <property type="molecule type" value="Genomic_DNA"/>
</dbReference>
<keyword evidence="3 9" id="KW-0732">Signal</keyword>
<protein>
    <submittedName>
        <fullName evidence="10">Uncharacterized protein</fullName>
    </submittedName>
</protein>
<accession>A0A2N8HFZ4</accession>
<evidence type="ECO:0000313" key="10">
    <source>
        <dbReference type="EMBL" id="PNC19681.1"/>
    </source>
</evidence>
<feature type="signal peptide" evidence="9">
    <location>
        <begin position="1"/>
        <end position="26"/>
    </location>
</feature>
<keyword evidence="7" id="KW-0624">Polysaccharide degradation</keyword>
<organism evidence="10 11">
    <name type="scientific">Akkermansia muciniphila</name>
    <dbReference type="NCBI Taxonomy" id="239935"/>
    <lineage>
        <taxon>Bacteria</taxon>
        <taxon>Pseudomonadati</taxon>
        <taxon>Verrucomicrobiota</taxon>
        <taxon>Verrucomicrobiia</taxon>
        <taxon>Verrucomicrobiales</taxon>
        <taxon>Akkermansiaceae</taxon>
        <taxon>Akkermansia</taxon>
    </lineage>
</organism>
<dbReference type="RefSeq" id="WP_102711786.1">
    <property type="nucleotide sequence ID" value="NZ_PJKA01000003.1"/>
</dbReference>
<feature type="chain" id="PRO_5014860436" evidence="9">
    <location>
        <begin position="27"/>
        <end position="527"/>
    </location>
</feature>
<gene>
    <name evidence="10" type="ORF">CXU22_01320</name>
</gene>
<keyword evidence="2" id="KW-0964">Secreted</keyword>
<evidence type="ECO:0000256" key="7">
    <source>
        <dbReference type="ARBA" id="ARBA00023326"/>
    </source>
</evidence>
<dbReference type="GO" id="GO:0016977">
    <property type="term" value="F:chitosanase activity"/>
    <property type="evidence" value="ECO:0007669"/>
    <property type="project" value="InterPro"/>
</dbReference>
<evidence type="ECO:0000256" key="8">
    <source>
        <dbReference type="SAM" id="MobiDB-lite"/>
    </source>
</evidence>
<dbReference type="GO" id="GO:0005576">
    <property type="term" value="C:extracellular region"/>
    <property type="evidence" value="ECO:0007669"/>
    <property type="project" value="UniProtKB-SubCell"/>
</dbReference>
<reference evidence="10 11" key="1">
    <citation type="journal article" date="2017" name="BMC Genomics">
        <title>Genome sequencing of 39 Akkermansia muciniphila isolates reveals its population structure, genomic and functional diverisity, and global distribution in mammalian gut microbiotas.</title>
        <authorList>
            <person name="Guo X."/>
            <person name="Li S."/>
            <person name="Zhang J."/>
            <person name="Wu F."/>
            <person name="Li X."/>
            <person name="Wu D."/>
            <person name="Zhang M."/>
            <person name="Ou Z."/>
            <person name="Jie Z."/>
            <person name="Yan Q."/>
            <person name="Li P."/>
            <person name="Yi J."/>
            <person name="Peng Y."/>
        </authorList>
    </citation>
    <scope>NUCLEOTIDE SEQUENCE [LARGE SCALE GENOMIC DNA]</scope>
    <source>
        <strain evidence="10 11">GP24</strain>
    </source>
</reference>
<name>A0A2N8HFZ4_9BACT</name>
<feature type="compositionally biased region" description="Basic and acidic residues" evidence="8">
    <location>
        <begin position="493"/>
        <end position="505"/>
    </location>
</feature>
<evidence type="ECO:0000256" key="5">
    <source>
        <dbReference type="ARBA" id="ARBA00023277"/>
    </source>
</evidence>
<evidence type="ECO:0000256" key="9">
    <source>
        <dbReference type="SAM" id="SignalP"/>
    </source>
</evidence>
<evidence type="ECO:0000256" key="3">
    <source>
        <dbReference type="ARBA" id="ARBA00022729"/>
    </source>
</evidence>
<feature type="compositionally biased region" description="Pro residues" evidence="8">
    <location>
        <begin position="470"/>
        <end position="480"/>
    </location>
</feature>
<feature type="compositionally biased region" description="Low complexity" evidence="8">
    <location>
        <begin position="62"/>
        <end position="71"/>
    </location>
</feature>
<proteinExistence type="predicted"/>
<dbReference type="InterPro" id="IPR009939">
    <property type="entry name" value="Chitosanase_fungal"/>
</dbReference>
<evidence type="ECO:0000313" key="11">
    <source>
        <dbReference type="Proteomes" id="UP000236000"/>
    </source>
</evidence>
<evidence type="ECO:0000256" key="4">
    <source>
        <dbReference type="ARBA" id="ARBA00022801"/>
    </source>
</evidence>
<evidence type="ECO:0000256" key="2">
    <source>
        <dbReference type="ARBA" id="ARBA00022525"/>
    </source>
</evidence>
<feature type="region of interest" description="Disordered" evidence="8">
    <location>
        <begin position="48"/>
        <end position="87"/>
    </location>
</feature>
<evidence type="ECO:0000256" key="1">
    <source>
        <dbReference type="ARBA" id="ARBA00004613"/>
    </source>
</evidence>
<dbReference type="Proteomes" id="UP000236000">
    <property type="component" value="Unassembled WGS sequence"/>
</dbReference>
<comment type="caution">
    <text evidence="10">The sequence shown here is derived from an EMBL/GenBank/DDBJ whole genome shotgun (WGS) entry which is preliminary data.</text>
</comment>
<keyword evidence="5" id="KW-0119">Carbohydrate metabolism</keyword>
<comment type="subcellular location">
    <subcellularLocation>
        <location evidence="1">Secreted</location>
    </subcellularLocation>
</comment>
<sequence length="527" mass="58089">MKAHRRGIPRLTWFKLAVCICLAAMAASLFTPYPAQIIRALNGEPERETVSGAYPPHESRPAEQPGQEEPAPSVPPAPPRDQEDSRLATPWEPERTIALPPVQYPPFPPVLPTRPAEGAMTNIYELARGLNLKTQVNFQPGTLASKDRETKSNYQMTLTLNVKQPKALTRKEDILKINPKLEAMLPGLPALFKQARVSPYYGQIYVRKQTEIRKNLASLLKLLDRHNYYDTETILETAHPDTGRKLLWLQSEMDVVSDGSDGDRLSAMPDKILKSSFYQPSTSYRWKKRTDKPNPLLKPWQQRLAAYKKTLEKAPAAEKPALRRKIDHAERVIEELKRYSFLISEYDPFIVVPLGVVNQSSSFSPQFGDYAVVIVGDKLYPALVGDAGPRYKTGEGSLRLSQAINPKAGPYSRPVSDLVVSYLIFPGSAEPEAGPPDYARLTAKCQELLNDIGGTGTGFKLHQWEDLLAPKPPPAPPAPKPGTGNAAETPAKNQEKTDAPADKPAENPVPAPSAETVPAAVPSKTAP</sequence>
<keyword evidence="4" id="KW-0378">Hydrolase</keyword>
<keyword evidence="6" id="KW-0326">Glycosidase</keyword>
<dbReference type="AlphaFoldDB" id="A0A2N8HFZ4"/>
<dbReference type="OrthoDB" id="190437at2"/>
<dbReference type="GO" id="GO:0000272">
    <property type="term" value="P:polysaccharide catabolic process"/>
    <property type="evidence" value="ECO:0007669"/>
    <property type="project" value="UniProtKB-KW"/>
</dbReference>
<dbReference type="Pfam" id="PF07335">
    <property type="entry name" value="Glyco_hydro_75"/>
    <property type="match status" value="1"/>
</dbReference>
<feature type="region of interest" description="Disordered" evidence="8">
    <location>
        <begin position="467"/>
        <end position="527"/>
    </location>
</feature>
<evidence type="ECO:0000256" key="6">
    <source>
        <dbReference type="ARBA" id="ARBA00023295"/>
    </source>
</evidence>